<dbReference type="HOGENOM" id="CLU_110721_0_0_9"/>
<evidence type="ECO:0000313" key="3">
    <source>
        <dbReference type="Proteomes" id="UP000004736"/>
    </source>
</evidence>
<dbReference type="STRING" id="592028.GCWU000321_01094"/>
<feature type="domain" description="HD" evidence="1">
    <location>
        <begin position="48"/>
        <end position="157"/>
    </location>
</feature>
<dbReference type="PROSITE" id="PS51831">
    <property type="entry name" value="HD"/>
    <property type="match status" value="1"/>
</dbReference>
<evidence type="ECO:0000259" key="1">
    <source>
        <dbReference type="PROSITE" id="PS51831"/>
    </source>
</evidence>
<dbReference type="InterPro" id="IPR006674">
    <property type="entry name" value="HD_domain"/>
</dbReference>
<dbReference type="Proteomes" id="UP000004736">
    <property type="component" value="Unassembled WGS sequence"/>
</dbReference>
<accession>C9LNH3</accession>
<dbReference type="SUPFAM" id="SSF109604">
    <property type="entry name" value="HD-domain/PDEase-like"/>
    <property type="match status" value="1"/>
</dbReference>
<dbReference type="eggNOG" id="COG1418">
    <property type="taxonomic scope" value="Bacteria"/>
</dbReference>
<protein>
    <submittedName>
        <fullName evidence="2">HD domain protein</fullName>
    </submittedName>
</protein>
<proteinExistence type="predicted"/>
<dbReference type="Pfam" id="PF01966">
    <property type="entry name" value="HD"/>
    <property type="match status" value="1"/>
</dbReference>
<dbReference type="InterPro" id="IPR003607">
    <property type="entry name" value="HD/PDEase_dom"/>
</dbReference>
<dbReference type="Gene3D" id="1.10.3210.10">
    <property type="entry name" value="Hypothetical protein af1432"/>
    <property type="match status" value="1"/>
</dbReference>
<gene>
    <name evidence="2" type="ORF">GCWU000321_01094</name>
</gene>
<dbReference type="AlphaFoldDB" id="C9LNH3"/>
<comment type="caution">
    <text evidence="2">The sequence shown here is derived from an EMBL/GenBank/DDBJ whole genome shotgun (WGS) entry which is preliminary data.</text>
</comment>
<evidence type="ECO:0000313" key="2">
    <source>
        <dbReference type="EMBL" id="EEW97109.1"/>
    </source>
</evidence>
<organism evidence="2 3">
    <name type="scientific">Dialister invisus DSM 15470</name>
    <dbReference type="NCBI Taxonomy" id="592028"/>
    <lineage>
        <taxon>Bacteria</taxon>
        <taxon>Bacillati</taxon>
        <taxon>Bacillota</taxon>
        <taxon>Negativicutes</taxon>
        <taxon>Veillonellales</taxon>
        <taxon>Veillonellaceae</taxon>
        <taxon>Dialister</taxon>
    </lineage>
</organism>
<sequence>MLCGFISYIQNGRESFIIKEIKFLEDAMELLDQLCREMIAYDKGDPRRIHHFLKVHAFAEQIGREEGIPEKQLFVLEAAAYVHDIGIHRGEMEFGRNDGKIQEELGPGEARPILERLGFETEDIDRICWLAAHHHSYGSIDGPDAQILAEADMLVNQYESGRSDKENRALYNRLYKTEAGKRIFRELYFESYEGIHA</sequence>
<dbReference type="EMBL" id="ACIM02000001">
    <property type="protein sequence ID" value="EEW97109.1"/>
    <property type="molecule type" value="Genomic_DNA"/>
</dbReference>
<reference evidence="2" key="1">
    <citation type="submission" date="2009-09" db="EMBL/GenBank/DDBJ databases">
        <authorList>
            <person name="Weinstock G."/>
            <person name="Sodergren E."/>
            <person name="Clifton S."/>
            <person name="Fulton L."/>
            <person name="Fulton B."/>
            <person name="Courtney L."/>
            <person name="Fronick C."/>
            <person name="Harrison M."/>
            <person name="Strong C."/>
            <person name="Farmer C."/>
            <person name="Delahaunty K."/>
            <person name="Markovic C."/>
            <person name="Hall O."/>
            <person name="Minx P."/>
            <person name="Tomlinson C."/>
            <person name="Mitreva M."/>
            <person name="Nelson J."/>
            <person name="Hou S."/>
            <person name="Wollam A."/>
            <person name="Pepin K.H."/>
            <person name="Johnson M."/>
            <person name="Bhonagiri V."/>
            <person name="Nash W.E."/>
            <person name="Warren W."/>
            <person name="Chinwalla A."/>
            <person name="Mardis E.R."/>
            <person name="Wilson R.K."/>
        </authorList>
    </citation>
    <scope>NUCLEOTIDE SEQUENCE [LARGE SCALE GENOMIC DNA]</scope>
    <source>
        <strain evidence="2">DSM 15470</strain>
    </source>
</reference>
<dbReference type="CDD" id="cd00077">
    <property type="entry name" value="HDc"/>
    <property type="match status" value="1"/>
</dbReference>
<keyword evidence="3" id="KW-1185">Reference proteome</keyword>
<name>C9LNH3_9FIRM</name>